<dbReference type="PANTHER" id="PTHR43133">
    <property type="entry name" value="RNA POLYMERASE ECF-TYPE SIGMA FACTO"/>
    <property type="match status" value="1"/>
</dbReference>
<keyword evidence="2" id="KW-0805">Transcription regulation</keyword>
<evidence type="ECO:0000313" key="8">
    <source>
        <dbReference type="Proteomes" id="UP000719500"/>
    </source>
</evidence>
<dbReference type="PANTHER" id="PTHR43133:SF60">
    <property type="entry name" value="RNA POLYMERASE SIGMA FACTOR SIGV"/>
    <property type="match status" value="1"/>
</dbReference>
<dbReference type="InterPro" id="IPR014284">
    <property type="entry name" value="RNA_pol_sigma-70_dom"/>
</dbReference>
<evidence type="ECO:0000256" key="2">
    <source>
        <dbReference type="ARBA" id="ARBA00023015"/>
    </source>
</evidence>
<keyword evidence="4" id="KW-0804">Transcription</keyword>
<dbReference type="EMBL" id="JACSNX010000003">
    <property type="protein sequence ID" value="MBM6850643.1"/>
    <property type="molecule type" value="Genomic_DNA"/>
</dbReference>
<keyword evidence="8" id="KW-1185">Reference proteome</keyword>
<name>A0ABS2FTJ2_9FIRM</name>
<dbReference type="InterPro" id="IPR013325">
    <property type="entry name" value="RNA_pol_sigma_r2"/>
</dbReference>
<gene>
    <name evidence="7" type="ORF">H9X91_04215</name>
</gene>
<dbReference type="NCBIfam" id="TIGR02937">
    <property type="entry name" value="sigma70-ECF"/>
    <property type="match status" value="1"/>
</dbReference>
<feature type="domain" description="RNA polymerase sigma factor 70 region 4 type 2" evidence="6">
    <location>
        <begin position="99"/>
        <end position="149"/>
    </location>
</feature>
<protein>
    <submittedName>
        <fullName evidence="7">Sigma-70 family RNA polymerase sigma factor</fullName>
    </submittedName>
</protein>
<evidence type="ECO:0000313" key="7">
    <source>
        <dbReference type="EMBL" id="MBM6850643.1"/>
    </source>
</evidence>
<dbReference type="InterPro" id="IPR039425">
    <property type="entry name" value="RNA_pol_sigma-70-like"/>
</dbReference>
<dbReference type="Proteomes" id="UP000719500">
    <property type="component" value="Unassembled WGS sequence"/>
</dbReference>
<dbReference type="SUPFAM" id="SSF88946">
    <property type="entry name" value="Sigma2 domain of RNA polymerase sigma factors"/>
    <property type="match status" value="1"/>
</dbReference>
<reference evidence="7 8" key="1">
    <citation type="journal article" date="2021" name="Sci. Rep.">
        <title>The distribution of antibiotic resistance genes in chicken gut microbiota commensals.</title>
        <authorList>
            <person name="Juricova H."/>
            <person name="Matiasovicova J."/>
            <person name="Kubasova T."/>
            <person name="Cejkova D."/>
            <person name="Rychlik I."/>
        </authorList>
    </citation>
    <scope>NUCLEOTIDE SEQUENCE [LARGE SCALE GENOMIC DNA]</scope>
    <source>
        <strain evidence="7 8">An411</strain>
    </source>
</reference>
<evidence type="ECO:0000259" key="5">
    <source>
        <dbReference type="Pfam" id="PF04542"/>
    </source>
</evidence>
<dbReference type="Gene3D" id="1.10.1740.10">
    <property type="match status" value="1"/>
</dbReference>
<dbReference type="InterPro" id="IPR013249">
    <property type="entry name" value="RNA_pol_sigma70_r4_t2"/>
</dbReference>
<sequence length="159" mass="18303">MEKQLTDYLVTDQARFYRLAYSYLKDREEALDAVQTAVCRALEKQHELKDSEALRAWFYHILVNVCMDVLRRRKRVMLVPPEALDTGSYEDPMPSDGTLAQRVDALPPEVGTIIKLRFYEDLSLKEISTVTGCNLNTVKTRLYAGLKKLRVSMEGAEER</sequence>
<dbReference type="InterPro" id="IPR007627">
    <property type="entry name" value="RNA_pol_sigma70_r2"/>
</dbReference>
<evidence type="ECO:0000256" key="4">
    <source>
        <dbReference type="ARBA" id="ARBA00023163"/>
    </source>
</evidence>
<evidence type="ECO:0000259" key="6">
    <source>
        <dbReference type="Pfam" id="PF08281"/>
    </source>
</evidence>
<feature type="domain" description="RNA polymerase sigma-70 region 2" evidence="5">
    <location>
        <begin position="14"/>
        <end position="75"/>
    </location>
</feature>
<organism evidence="7 8">
    <name type="scientific">Oscillibacter valericigenes</name>
    <dbReference type="NCBI Taxonomy" id="351091"/>
    <lineage>
        <taxon>Bacteria</taxon>
        <taxon>Bacillati</taxon>
        <taxon>Bacillota</taxon>
        <taxon>Clostridia</taxon>
        <taxon>Eubacteriales</taxon>
        <taxon>Oscillospiraceae</taxon>
        <taxon>Oscillibacter</taxon>
    </lineage>
</organism>
<comment type="similarity">
    <text evidence="1">Belongs to the sigma-70 factor family. ECF subfamily.</text>
</comment>
<dbReference type="Pfam" id="PF04542">
    <property type="entry name" value="Sigma70_r2"/>
    <property type="match status" value="1"/>
</dbReference>
<dbReference type="Pfam" id="PF08281">
    <property type="entry name" value="Sigma70_r4_2"/>
    <property type="match status" value="1"/>
</dbReference>
<evidence type="ECO:0000256" key="1">
    <source>
        <dbReference type="ARBA" id="ARBA00010641"/>
    </source>
</evidence>
<comment type="caution">
    <text evidence="7">The sequence shown here is derived from an EMBL/GenBank/DDBJ whole genome shotgun (WGS) entry which is preliminary data.</text>
</comment>
<keyword evidence="3" id="KW-0731">Sigma factor</keyword>
<dbReference type="InterPro" id="IPR036388">
    <property type="entry name" value="WH-like_DNA-bd_sf"/>
</dbReference>
<dbReference type="SUPFAM" id="SSF88659">
    <property type="entry name" value="Sigma3 and sigma4 domains of RNA polymerase sigma factors"/>
    <property type="match status" value="1"/>
</dbReference>
<evidence type="ECO:0000256" key="3">
    <source>
        <dbReference type="ARBA" id="ARBA00023082"/>
    </source>
</evidence>
<proteinExistence type="inferred from homology"/>
<dbReference type="InterPro" id="IPR013324">
    <property type="entry name" value="RNA_pol_sigma_r3/r4-like"/>
</dbReference>
<dbReference type="Gene3D" id="1.10.10.10">
    <property type="entry name" value="Winged helix-like DNA-binding domain superfamily/Winged helix DNA-binding domain"/>
    <property type="match status" value="1"/>
</dbReference>
<dbReference type="CDD" id="cd06171">
    <property type="entry name" value="Sigma70_r4"/>
    <property type="match status" value="1"/>
</dbReference>
<accession>A0ABS2FTJ2</accession>